<dbReference type="CDD" id="cd01392">
    <property type="entry name" value="HTH_LacI"/>
    <property type="match status" value="1"/>
</dbReference>
<gene>
    <name evidence="5" type="ORF">BTJ39_05010</name>
</gene>
<reference evidence="5 6" key="1">
    <citation type="submission" date="2016-12" db="EMBL/GenBank/DDBJ databases">
        <title>Izhakiella australiana sp. nov. of genus Izhakiella isolated from Australian desert.</title>
        <authorList>
            <person name="Ji M."/>
        </authorList>
    </citation>
    <scope>NUCLEOTIDE SEQUENCE [LARGE SCALE GENOMIC DNA]</scope>
    <source>
        <strain evidence="5 6">D4N98</strain>
    </source>
</reference>
<evidence type="ECO:0000256" key="1">
    <source>
        <dbReference type="ARBA" id="ARBA00023015"/>
    </source>
</evidence>
<dbReference type="CDD" id="cd06267">
    <property type="entry name" value="PBP1_LacI_sugar_binding-like"/>
    <property type="match status" value="1"/>
</dbReference>
<dbReference type="OrthoDB" id="5681588at2"/>
<evidence type="ECO:0000313" key="5">
    <source>
        <dbReference type="EMBL" id="OON41324.1"/>
    </source>
</evidence>
<dbReference type="RefSeq" id="WP_078001575.1">
    <property type="nucleotide sequence ID" value="NZ_MRUL01000002.1"/>
</dbReference>
<dbReference type="Pfam" id="PF13377">
    <property type="entry name" value="Peripla_BP_3"/>
    <property type="match status" value="1"/>
</dbReference>
<dbReference type="AlphaFoldDB" id="A0A1S8YQI5"/>
<dbReference type="InterPro" id="IPR000843">
    <property type="entry name" value="HTH_LacI"/>
</dbReference>
<evidence type="ECO:0000259" key="4">
    <source>
        <dbReference type="PROSITE" id="PS50932"/>
    </source>
</evidence>
<dbReference type="EMBL" id="MRUL01000002">
    <property type="protein sequence ID" value="OON41324.1"/>
    <property type="molecule type" value="Genomic_DNA"/>
</dbReference>
<sequence>MRKATMRDVSLATGLSMFTVSKALNGGEGVSEESRKRVIKTARELGYVANRAAQQLRRASTDSIAVITAHASNSYYLNLMSGIQHVLQPSRWTVVLGDIAVNGLYDPAQEDRMINRLIESRMAGVISTVTLKTENLKLLEKWEIPVVFVDSPPQGEHPYPSVTTDNYNASQLVGNHLAEHGYRNWLFLIYPGRWTTRFDRERGIRDCARQCGATLTLLETDNDAHSASEKLGQHLTQVQTLPDVLIAGNNPLLLGALQQLQRRKITIPADIAVVGYDEFDWAPLLNPPLTVLNENSEEIGRRAADMLTRIIKNKDKETKNPADYQIRVPAQLVIRQSCGCQKN</sequence>
<dbReference type="InterPro" id="IPR010982">
    <property type="entry name" value="Lambda_DNA-bd_dom_sf"/>
</dbReference>
<dbReference type="STRING" id="1926881.BTJ39_05010"/>
<evidence type="ECO:0000313" key="6">
    <source>
        <dbReference type="Proteomes" id="UP000190667"/>
    </source>
</evidence>
<dbReference type="Gene3D" id="3.40.50.2300">
    <property type="match status" value="2"/>
</dbReference>
<dbReference type="SMART" id="SM00354">
    <property type="entry name" value="HTH_LACI"/>
    <property type="match status" value="1"/>
</dbReference>
<keyword evidence="6" id="KW-1185">Reference proteome</keyword>
<keyword evidence="2" id="KW-0238">DNA-binding</keyword>
<name>A0A1S8YQI5_9GAMM</name>
<keyword evidence="3" id="KW-0804">Transcription</keyword>
<organism evidence="5 6">
    <name type="scientific">Izhakiella australiensis</name>
    <dbReference type="NCBI Taxonomy" id="1926881"/>
    <lineage>
        <taxon>Bacteria</taxon>
        <taxon>Pseudomonadati</taxon>
        <taxon>Pseudomonadota</taxon>
        <taxon>Gammaproteobacteria</taxon>
        <taxon>Enterobacterales</taxon>
        <taxon>Erwiniaceae</taxon>
        <taxon>Izhakiella</taxon>
    </lineage>
</organism>
<dbReference type="PANTHER" id="PTHR30146">
    <property type="entry name" value="LACI-RELATED TRANSCRIPTIONAL REPRESSOR"/>
    <property type="match status" value="1"/>
</dbReference>
<dbReference type="SUPFAM" id="SSF53822">
    <property type="entry name" value="Periplasmic binding protein-like I"/>
    <property type="match status" value="1"/>
</dbReference>
<evidence type="ECO:0000256" key="2">
    <source>
        <dbReference type="ARBA" id="ARBA00023125"/>
    </source>
</evidence>
<evidence type="ECO:0000256" key="3">
    <source>
        <dbReference type="ARBA" id="ARBA00023163"/>
    </source>
</evidence>
<dbReference type="InterPro" id="IPR046335">
    <property type="entry name" value="LacI/GalR-like_sensor"/>
</dbReference>
<dbReference type="PROSITE" id="PS50932">
    <property type="entry name" value="HTH_LACI_2"/>
    <property type="match status" value="1"/>
</dbReference>
<proteinExistence type="predicted"/>
<keyword evidence="1" id="KW-0805">Transcription regulation</keyword>
<dbReference type="Gene3D" id="1.10.260.40">
    <property type="entry name" value="lambda repressor-like DNA-binding domains"/>
    <property type="match status" value="1"/>
</dbReference>
<accession>A0A1S8YQI5</accession>
<dbReference type="PANTHER" id="PTHR30146:SF154">
    <property type="entry name" value="TRANSCRIPTION REGULATOR, MEMBER OF GALR FAMILY"/>
    <property type="match status" value="1"/>
</dbReference>
<comment type="caution">
    <text evidence="5">The sequence shown here is derived from an EMBL/GenBank/DDBJ whole genome shotgun (WGS) entry which is preliminary data.</text>
</comment>
<dbReference type="Proteomes" id="UP000190667">
    <property type="component" value="Unassembled WGS sequence"/>
</dbReference>
<dbReference type="GO" id="GO:0003700">
    <property type="term" value="F:DNA-binding transcription factor activity"/>
    <property type="evidence" value="ECO:0007669"/>
    <property type="project" value="TreeGrafter"/>
</dbReference>
<dbReference type="SUPFAM" id="SSF47413">
    <property type="entry name" value="lambda repressor-like DNA-binding domains"/>
    <property type="match status" value="1"/>
</dbReference>
<dbReference type="GO" id="GO:0000976">
    <property type="term" value="F:transcription cis-regulatory region binding"/>
    <property type="evidence" value="ECO:0007669"/>
    <property type="project" value="TreeGrafter"/>
</dbReference>
<dbReference type="Pfam" id="PF00356">
    <property type="entry name" value="LacI"/>
    <property type="match status" value="1"/>
</dbReference>
<dbReference type="InterPro" id="IPR028082">
    <property type="entry name" value="Peripla_BP_I"/>
</dbReference>
<protein>
    <submittedName>
        <fullName evidence="5">LacI family transcriptional regulator</fullName>
    </submittedName>
</protein>
<feature type="domain" description="HTH lacI-type" evidence="4">
    <location>
        <begin position="4"/>
        <end position="58"/>
    </location>
</feature>